<feature type="region of interest" description="Disordered" evidence="1">
    <location>
        <begin position="139"/>
        <end position="196"/>
    </location>
</feature>
<reference evidence="2 3" key="1">
    <citation type="journal article" date="2013" name="Genome Announc.">
        <title>Draft Genome Sequence of the Cellulolytic Bacterium Clostridium papyrosolvens C7 (ATCC 700395).</title>
        <authorList>
            <person name="Zepeda V."/>
            <person name="Dassa B."/>
            <person name="Borovok I."/>
            <person name="Lamed R."/>
            <person name="Bayer E.A."/>
            <person name="Cate J.H."/>
        </authorList>
    </citation>
    <scope>NUCLEOTIDE SEQUENCE [LARGE SCALE GENOMIC DNA]</scope>
    <source>
        <strain evidence="2 3">C7</strain>
    </source>
</reference>
<feature type="compositionally biased region" description="Basic residues" evidence="1">
    <location>
        <begin position="139"/>
        <end position="148"/>
    </location>
</feature>
<dbReference type="STRING" id="1330534.L323_19860"/>
<evidence type="ECO:0000313" key="2">
    <source>
        <dbReference type="EMBL" id="EPR07759.1"/>
    </source>
</evidence>
<dbReference type="OrthoDB" id="2061133at2"/>
<name>U4QWQ2_9FIRM</name>
<gene>
    <name evidence="2" type="ORF">L323_19860</name>
</gene>
<protein>
    <submittedName>
        <fullName evidence="2">Regulatory protein E2</fullName>
    </submittedName>
</protein>
<accession>U4QWQ2</accession>
<proteinExistence type="predicted"/>
<organism evidence="2 3">
    <name type="scientific">Ruminiclostridium papyrosolvens C7</name>
    <dbReference type="NCBI Taxonomy" id="1330534"/>
    <lineage>
        <taxon>Bacteria</taxon>
        <taxon>Bacillati</taxon>
        <taxon>Bacillota</taxon>
        <taxon>Clostridia</taxon>
        <taxon>Eubacteriales</taxon>
        <taxon>Oscillospiraceae</taxon>
        <taxon>Ruminiclostridium</taxon>
    </lineage>
</organism>
<comment type="caution">
    <text evidence="2">The sequence shown here is derived from an EMBL/GenBank/DDBJ whole genome shotgun (WGS) entry which is preliminary data.</text>
</comment>
<dbReference type="PATRIC" id="fig|1330534.3.peg.3944"/>
<dbReference type="RefSeq" id="WP_020817321.1">
    <property type="nucleotide sequence ID" value="NZ_ATAY01000098.1"/>
</dbReference>
<evidence type="ECO:0000313" key="3">
    <source>
        <dbReference type="Proteomes" id="UP000016860"/>
    </source>
</evidence>
<dbReference type="Proteomes" id="UP000016860">
    <property type="component" value="Unassembled WGS sequence"/>
</dbReference>
<sequence>MIFVDDSSIKVSGVVLPGLIKSIEVKDDALIDEQEVKGSTVKVKQATGYEDAKITIELVLEDGPKATKRDKLNKIQNLFKKAGQTKPVVHEIINEHLAARRIKKVIFKSLGTKEENKKQQLVVSLEFWAYNTITIKAKKPSKSKKKSTSKTASGLDPAYQNYLKNDRGKVPKTKNTPAVDDAKTANYTNRLSKMPY</sequence>
<dbReference type="EMBL" id="ATAY01000098">
    <property type="protein sequence ID" value="EPR07759.1"/>
    <property type="molecule type" value="Genomic_DNA"/>
</dbReference>
<dbReference type="AlphaFoldDB" id="U4QWQ2"/>
<feature type="compositionally biased region" description="Polar residues" evidence="1">
    <location>
        <begin position="185"/>
        <end position="196"/>
    </location>
</feature>
<evidence type="ECO:0000256" key="1">
    <source>
        <dbReference type="SAM" id="MobiDB-lite"/>
    </source>
</evidence>